<organism evidence="8 9">
    <name type="scientific">Sinocyclocheilus anshuiensis</name>
    <dbReference type="NCBI Taxonomy" id="1608454"/>
    <lineage>
        <taxon>Eukaryota</taxon>
        <taxon>Metazoa</taxon>
        <taxon>Chordata</taxon>
        <taxon>Craniata</taxon>
        <taxon>Vertebrata</taxon>
        <taxon>Euteleostomi</taxon>
        <taxon>Actinopterygii</taxon>
        <taxon>Neopterygii</taxon>
        <taxon>Teleostei</taxon>
        <taxon>Ostariophysi</taxon>
        <taxon>Cypriniformes</taxon>
        <taxon>Cyprinidae</taxon>
        <taxon>Cyprininae</taxon>
        <taxon>Sinocyclocheilus</taxon>
    </lineage>
</organism>
<dbReference type="AlphaFoldDB" id="A0A671T795"/>
<comment type="similarity">
    <text evidence="2">Belongs to the gamma-BBH/TMLD family.</text>
</comment>
<keyword evidence="6" id="KW-0408">Iron</keyword>
<comment type="cofactor">
    <cofactor evidence="1">
        <name>Fe(2+)</name>
        <dbReference type="ChEBI" id="CHEBI:29033"/>
    </cofactor>
</comment>
<dbReference type="InterPro" id="IPR038492">
    <property type="entry name" value="GBBH-like_N_sf"/>
</dbReference>
<keyword evidence="3" id="KW-0479">Metal-binding</keyword>
<reference evidence="8" key="2">
    <citation type="submission" date="2025-09" db="UniProtKB">
        <authorList>
            <consortium name="Ensembl"/>
        </authorList>
    </citation>
    <scope>IDENTIFICATION</scope>
</reference>
<dbReference type="Proteomes" id="UP000472260">
    <property type="component" value="Unassembled WGS sequence"/>
</dbReference>
<dbReference type="InterPro" id="IPR042098">
    <property type="entry name" value="TauD-like_sf"/>
</dbReference>
<evidence type="ECO:0000313" key="9">
    <source>
        <dbReference type="Proteomes" id="UP000472260"/>
    </source>
</evidence>
<dbReference type="GO" id="GO:0005739">
    <property type="term" value="C:mitochondrion"/>
    <property type="evidence" value="ECO:0007669"/>
    <property type="project" value="TreeGrafter"/>
</dbReference>
<keyword evidence="9" id="KW-1185">Reference proteome</keyword>
<dbReference type="GO" id="GO:0008336">
    <property type="term" value="F:gamma-butyrobetaine dioxygenase activity"/>
    <property type="evidence" value="ECO:0007669"/>
    <property type="project" value="TreeGrafter"/>
</dbReference>
<proteinExistence type="inferred from homology"/>
<evidence type="ECO:0000256" key="5">
    <source>
        <dbReference type="ARBA" id="ARBA00023002"/>
    </source>
</evidence>
<dbReference type="Gene3D" id="3.60.130.10">
    <property type="entry name" value="Clavaminate synthase-like"/>
    <property type="match status" value="1"/>
</dbReference>
<reference evidence="8" key="1">
    <citation type="submission" date="2025-08" db="UniProtKB">
        <authorList>
            <consortium name="Ensembl"/>
        </authorList>
    </citation>
    <scope>IDENTIFICATION</scope>
</reference>
<sequence length="294" mass="33833">MLSYLTRWMSRGAFQALKGASSRPQLVKTPHIGNQTLAVAPLPFTGGSPGVRQARAMDQERLLQIDWDDGSCSLYPFTWLRDNCQCPHCTLQSAQARCLLFTNLDVHTGMDQVQLMDNKVSITWPDQHSSEFDPDWLKKRCFSSEARQAQQEELFLNEREYWDSSLQIPTADFEEVLHDDKAALAWLEALRRIGIVYLRGAPAEQGQVARLSQRIGYLRLTFYGYGLYHHHHHHHHHQNLIKDTHVVDGFHMAEQLRREDPEAFNILSSLRVDFTDSGADYCDFSVQSKNHIIE</sequence>
<feature type="domain" description="Gamma-butyrobetaine hydroxylase-like N-terminal" evidence="7">
    <location>
        <begin position="58"/>
        <end position="137"/>
    </location>
</feature>
<evidence type="ECO:0000256" key="4">
    <source>
        <dbReference type="ARBA" id="ARBA00022964"/>
    </source>
</evidence>
<dbReference type="InterPro" id="IPR050411">
    <property type="entry name" value="AlphaKG_dependent_hydroxylases"/>
</dbReference>
<evidence type="ECO:0000313" key="8">
    <source>
        <dbReference type="Ensembl" id="ENSSANP00000104072.1"/>
    </source>
</evidence>
<evidence type="ECO:0000259" key="7">
    <source>
        <dbReference type="Pfam" id="PF06155"/>
    </source>
</evidence>
<keyword evidence="4" id="KW-0223">Dioxygenase</keyword>
<name>A0A671T795_9TELE</name>
<dbReference type="PANTHER" id="PTHR10696:SF33">
    <property type="entry name" value="GAMMA-BUTYROBETAINE DIOXYGENASE"/>
    <property type="match status" value="1"/>
</dbReference>
<dbReference type="Ensembl" id="ENSSANT00000110454.1">
    <property type="protein sequence ID" value="ENSSANP00000104072.1"/>
    <property type="gene ID" value="ENSSANG00000050989.1"/>
</dbReference>
<evidence type="ECO:0000256" key="6">
    <source>
        <dbReference type="ARBA" id="ARBA00023004"/>
    </source>
</evidence>
<protein>
    <submittedName>
        <fullName evidence="8">Butyrobetaine (gamma), 2-oxoglutarate dioxygenase (gamma-butyrobetaine hydroxylase) 1</fullName>
    </submittedName>
</protein>
<dbReference type="SUPFAM" id="SSF51197">
    <property type="entry name" value="Clavaminate synthase-like"/>
    <property type="match status" value="1"/>
</dbReference>
<evidence type="ECO:0000256" key="2">
    <source>
        <dbReference type="ARBA" id="ARBA00008654"/>
    </source>
</evidence>
<keyword evidence="5" id="KW-0560">Oxidoreductase</keyword>
<dbReference type="GO" id="GO:0046872">
    <property type="term" value="F:metal ion binding"/>
    <property type="evidence" value="ECO:0007669"/>
    <property type="project" value="UniProtKB-KW"/>
</dbReference>
<dbReference type="InterPro" id="IPR010376">
    <property type="entry name" value="GBBH-like_N"/>
</dbReference>
<evidence type="ECO:0000256" key="1">
    <source>
        <dbReference type="ARBA" id="ARBA00001954"/>
    </source>
</evidence>
<evidence type="ECO:0000256" key="3">
    <source>
        <dbReference type="ARBA" id="ARBA00022723"/>
    </source>
</evidence>
<dbReference type="GO" id="GO:0045329">
    <property type="term" value="P:carnitine biosynthetic process"/>
    <property type="evidence" value="ECO:0007669"/>
    <property type="project" value="TreeGrafter"/>
</dbReference>
<dbReference type="Pfam" id="PF06155">
    <property type="entry name" value="GBBH-like_N"/>
    <property type="match status" value="1"/>
</dbReference>
<dbReference type="FunFam" id="3.30.2020.30:FF:000002">
    <property type="entry name" value="Putative gamma-butyrobetaine dioxygenase"/>
    <property type="match status" value="1"/>
</dbReference>
<accession>A0A671T795</accession>
<dbReference type="PANTHER" id="PTHR10696">
    <property type="entry name" value="GAMMA-BUTYROBETAINE HYDROXYLASE-RELATED"/>
    <property type="match status" value="1"/>
</dbReference>
<dbReference type="Gene3D" id="3.30.2020.30">
    <property type="match status" value="1"/>
</dbReference>